<reference evidence="1 2" key="2">
    <citation type="journal article" date="2018" name="J. Invertebr. Pathol.">
        <title>'Candidatus Aquirickettsiella gammari' (Gammaproteobacteria: Legionellales: Coxiellaceae): A bacterial pathogen of the freshwater crustacean Gammarus fossarum (Malacostraca: Amphipoda).</title>
        <authorList>
            <person name="Bojko J."/>
            <person name="Dunn A.M."/>
            <person name="Stebbing P.D."/>
            <person name="van Aerle R."/>
            <person name="Bacela-Spychalska K."/>
            <person name="Bean T.P."/>
            <person name="Urrutia A."/>
            <person name="Stentiford G.D."/>
        </authorList>
    </citation>
    <scope>NUCLEOTIDE SEQUENCE [LARGE SCALE GENOMIC DNA]</scope>
    <source>
        <strain evidence="1">RA15029</strain>
    </source>
</reference>
<comment type="caution">
    <text evidence="1">The sequence shown here is derived from an EMBL/GenBank/DDBJ whole genome shotgun (WGS) entry which is preliminary data.</text>
</comment>
<protein>
    <submittedName>
        <fullName evidence="1">Uncharacterized protein</fullName>
    </submittedName>
</protein>
<sequence>MMFGKEHKKLIYHINTTLYGECSWEIQVKQVKIYWILTWFFRHLLMKNKVAIQTQDVPASMSLIRKQLRYYDL</sequence>
<dbReference type="AlphaFoldDB" id="A0A370CIF8"/>
<gene>
    <name evidence="1" type="ORF">CFE62_002480</name>
</gene>
<proteinExistence type="predicted"/>
<dbReference type="Proteomes" id="UP000226429">
    <property type="component" value="Unassembled WGS sequence"/>
</dbReference>
<name>A0A370CIF8_9COXI</name>
<dbReference type="EMBL" id="NMOS02000005">
    <property type="protein sequence ID" value="RDH40642.1"/>
    <property type="molecule type" value="Genomic_DNA"/>
</dbReference>
<organism evidence="1 2">
    <name type="scientific">Candidatus Aquirickettsiella gammari</name>
    <dbReference type="NCBI Taxonomy" id="2016198"/>
    <lineage>
        <taxon>Bacteria</taxon>
        <taxon>Pseudomonadati</taxon>
        <taxon>Pseudomonadota</taxon>
        <taxon>Gammaproteobacteria</taxon>
        <taxon>Legionellales</taxon>
        <taxon>Coxiellaceae</taxon>
        <taxon>Candidatus Aquirickettsiella</taxon>
    </lineage>
</organism>
<accession>A0A370CIF8</accession>
<reference evidence="1 2" key="1">
    <citation type="journal article" date="2017" name="Int. J. Syst. Evol. Microbiol.">
        <title>Aquarickettsiella crustaci n. gen. n. sp. (Gammaproteobacteria: Legionellales: Coxiellaceae); a bacterial pathogen of the freshwater crustacean: Gammarus fossarum (Malacostraca: Amphipoda).</title>
        <authorList>
            <person name="Bojko J."/>
            <person name="Dunn A.M."/>
            <person name="Stebbing P.D."/>
            <person name="Van Aerle R."/>
            <person name="Bacela-Spychalska K."/>
            <person name="Bean T.P."/>
            <person name="Stentiford G.D."/>
        </authorList>
    </citation>
    <scope>NUCLEOTIDE SEQUENCE [LARGE SCALE GENOMIC DNA]</scope>
    <source>
        <strain evidence="1">RA15029</strain>
    </source>
</reference>
<keyword evidence="2" id="KW-1185">Reference proteome</keyword>
<evidence type="ECO:0000313" key="1">
    <source>
        <dbReference type="EMBL" id="RDH40642.1"/>
    </source>
</evidence>
<evidence type="ECO:0000313" key="2">
    <source>
        <dbReference type="Proteomes" id="UP000226429"/>
    </source>
</evidence>